<evidence type="ECO:0000256" key="1">
    <source>
        <dbReference type="ARBA" id="ARBA00004651"/>
    </source>
</evidence>
<feature type="transmembrane region" description="Helical" evidence="6">
    <location>
        <begin position="31"/>
        <end position="50"/>
    </location>
</feature>
<dbReference type="GO" id="GO:0004190">
    <property type="term" value="F:aspartic-type endopeptidase activity"/>
    <property type="evidence" value="ECO:0007669"/>
    <property type="project" value="InterPro"/>
</dbReference>
<dbReference type="PANTHER" id="PTHR36506">
    <property type="entry name" value="PREFLAGELLIN PEPTIDASE"/>
    <property type="match status" value="1"/>
</dbReference>
<dbReference type="STRING" id="1581420.AAW00_11900"/>
<feature type="domain" description="Prepilin type IV endopeptidase peptidase" evidence="7">
    <location>
        <begin position="13"/>
        <end position="117"/>
    </location>
</feature>
<keyword evidence="9" id="KW-1185">Reference proteome</keyword>
<dbReference type="OrthoDB" id="5329005at2"/>
<dbReference type="RefSeq" id="WP_047004673.1">
    <property type="nucleotide sequence ID" value="NZ_LBHB01000003.1"/>
</dbReference>
<comment type="subcellular location">
    <subcellularLocation>
        <location evidence="1">Cell membrane</location>
        <topology evidence="1">Multi-pass membrane protein</topology>
    </subcellularLocation>
</comment>
<dbReference type="Gene3D" id="1.20.120.1220">
    <property type="match status" value="1"/>
</dbReference>
<comment type="caution">
    <text evidence="8">The sequence shown here is derived from an EMBL/GenBank/DDBJ whole genome shotgun (WGS) entry which is preliminary data.</text>
</comment>
<dbReference type="AlphaFoldDB" id="A0A0G9MSU7"/>
<feature type="transmembrane region" description="Helical" evidence="6">
    <location>
        <begin position="62"/>
        <end position="80"/>
    </location>
</feature>
<protein>
    <submittedName>
        <fullName evidence="8">Peptidase</fullName>
    </submittedName>
</protein>
<accession>A0A0G9MSU7</accession>
<reference evidence="8 9" key="1">
    <citation type="submission" date="2015-04" db="EMBL/GenBank/DDBJ databases">
        <title>The draft genome sequence of Erythrobacter luteus KA37.</title>
        <authorList>
            <person name="Zhuang L."/>
            <person name="Liu Y."/>
            <person name="Shao Z."/>
        </authorList>
    </citation>
    <scope>NUCLEOTIDE SEQUENCE [LARGE SCALE GENOMIC DNA]</scope>
    <source>
        <strain evidence="8 9">KA37</strain>
    </source>
</reference>
<dbReference type="PANTHER" id="PTHR36506:SF1">
    <property type="entry name" value="PREFLAGELLIN PEPTIDASE"/>
    <property type="match status" value="1"/>
</dbReference>
<organism evidence="8 9">
    <name type="scientific">Aurantiacibacter luteus</name>
    <dbReference type="NCBI Taxonomy" id="1581420"/>
    <lineage>
        <taxon>Bacteria</taxon>
        <taxon>Pseudomonadati</taxon>
        <taxon>Pseudomonadota</taxon>
        <taxon>Alphaproteobacteria</taxon>
        <taxon>Sphingomonadales</taxon>
        <taxon>Erythrobacteraceae</taxon>
        <taxon>Aurantiacibacter</taxon>
    </lineage>
</organism>
<dbReference type="Proteomes" id="UP000053464">
    <property type="component" value="Unassembled WGS sequence"/>
</dbReference>
<keyword evidence="4 6" id="KW-1133">Transmembrane helix</keyword>
<name>A0A0G9MSU7_9SPHN</name>
<gene>
    <name evidence="8" type="ORF">AAW00_11900</name>
</gene>
<evidence type="ECO:0000313" key="9">
    <source>
        <dbReference type="Proteomes" id="UP000053464"/>
    </source>
</evidence>
<feature type="transmembrane region" description="Helical" evidence="6">
    <location>
        <begin position="134"/>
        <end position="153"/>
    </location>
</feature>
<evidence type="ECO:0000256" key="6">
    <source>
        <dbReference type="SAM" id="Phobius"/>
    </source>
</evidence>
<dbReference type="Pfam" id="PF01478">
    <property type="entry name" value="Peptidase_A24"/>
    <property type="match status" value="1"/>
</dbReference>
<keyword evidence="5 6" id="KW-0472">Membrane</keyword>
<evidence type="ECO:0000256" key="4">
    <source>
        <dbReference type="ARBA" id="ARBA00022989"/>
    </source>
</evidence>
<sequence>MLDDPIRYGLLAALAIALLVAAFTDLRSRRIANWLNGAIALGAPLFWWASDLSLWPDVAMQLGVAVATFAVLSVLFALRAMGGGDVKLLTALALWIQPALFLKLVVMMALLGGVLTLVFAAWHVMRRQKDRLAIPYGVAIAMAGLWVIVSFYFPDPANAASITHYAG</sequence>
<evidence type="ECO:0000256" key="5">
    <source>
        <dbReference type="ARBA" id="ARBA00023136"/>
    </source>
</evidence>
<dbReference type="InterPro" id="IPR052218">
    <property type="entry name" value="Preflagellin_Peptidase"/>
</dbReference>
<dbReference type="InterPro" id="IPR000045">
    <property type="entry name" value="Prepilin_IV_endopep_pep"/>
</dbReference>
<feature type="transmembrane region" description="Helical" evidence="6">
    <location>
        <begin position="6"/>
        <end position="24"/>
    </location>
</feature>
<evidence type="ECO:0000313" key="8">
    <source>
        <dbReference type="EMBL" id="KLE33785.1"/>
    </source>
</evidence>
<evidence type="ECO:0000259" key="7">
    <source>
        <dbReference type="Pfam" id="PF01478"/>
    </source>
</evidence>
<feature type="transmembrane region" description="Helical" evidence="6">
    <location>
        <begin position="100"/>
        <end position="122"/>
    </location>
</feature>
<dbReference type="GO" id="GO:0005886">
    <property type="term" value="C:plasma membrane"/>
    <property type="evidence" value="ECO:0007669"/>
    <property type="project" value="UniProtKB-SubCell"/>
</dbReference>
<keyword evidence="2" id="KW-1003">Cell membrane</keyword>
<evidence type="ECO:0000256" key="2">
    <source>
        <dbReference type="ARBA" id="ARBA00022475"/>
    </source>
</evidence>
<keyword evidence="3 6" id="KW-0812">Transmembrane</keyword>
<dbReference type="PATRIC" id="fig|1581420.6.peg.2433"/>
<proteinExistence type="predicted"/>
<evidence type="ECO:0000256" key="3">
    <source>
        <dbReference type="ARBA" id="ARBA00022692"/>
    </source>
</evidence>
<dbReference type="EMBL" id="LBHB01000003">
    <property type="protein sequence ID" value="KLE33785.1"/>
    <property type="molecule type" value="Genomic_DNA"/>
</dbReference>